<proteinExistence type="predicted"/>
<dbReference type="GeneID" id="54568087"/>
<keyword evidence="3" id="KW-1185">Reference proteome</keyword>
<feature type="signal peptide" evidence="1">
    <location>
        <begin position="1"/>
        <end position="24"/>
    </location>
</feature>
<keyword evidence="1" id="KW-0732">Signal</keyword>
<reference evidence="2" key="1">
    <citation type="journal article" date="2020" name="Stud. Mycol.">
        <title>101 Dothideomycetes genomes: a test case for predicting lifestyles and emergence of pathogens.</title>
        <authorList>
            <person name="Haridas S."/>
            <person name="Albert R."/>
            <person name="Binder M."/>
            <person name="Bloem J."/>
            <person name="Labutti K."/>
            <person name="Salamov A."/>
            <person name="Andreopoulos B."/>
            <person name="Baker S."/>
            <person name="Barry K."/>
            <person name="Bills G."/>
            <person name="Bluhm B."/>
            <person name="Cannon C."/>
            <person name="Castanera R."/>
            <person name="Culley D."/>
            <person name="Daum C."/>
            <person name="Ezra D."/>
            <person name="Gonzalez J."/>
            <person name="Henrissat B."/>
            <person name="Kuo A."/>
            <person name="Liang C."/>
            <person name="Lipzen A."/>
            <person name="Lutzoni F."/>
            <person name="Magnuson J."/>
            <person name="Mondo S."/>
            <person name="Nolan M."/>
            <person name="Ohm R."/>
            <person name="Pangilinan J."/>
            <person name="Park H.-J."/>
            <person name="Ramirez L."/>
            <person name="Alfaro M."/>
            <person name="Sun H."/>
            <person name="Tritt A."/>
            <person name="Yoshinaga Y."/>
            <person name="Zwiers L.-H."/>
            <person name="Turgeon B."/>
            <person name="Goodwin S."/>
            <person name="Spatafora J."/>
            <person name="Crous P."/>
            <person name="Grigoriev I."/>
        </authorList>
    </citation>
    <scope>NUCLEOTIDE SEQUENCE</scope>
    <source>
        <strain evidence="2">ATCC 36951</strain>
    </source>
</reference>
<accession>A0A6A6BUL3</accession>
<dbReference type="AlphaFoldDB" id="A0A6A6BUL3"/>
<evidence type="ECO:0000256" key="1">
    <source>
        <dbReference type="SAM" id="SignalP"/>
    </source>
</evidence>
<dbReference type="RefSeq" id="XP_033659373.1">
    <property type="nucleotide sequence ID" value="XM_033814815.1"/>
</dbReference>
<dbReference type="Proteomes" id="UP000799537">
    <property type="component" value="Unassembled WGS sequence"/>
</dbReference>
<evidence type="ECO:0000313" key="3">
    <source>
        <dbReference type="Proteomes" id="UP000799537"/>
    </source>
</evidence>
<name>A0A6A6BUL3_ZASCE</name>
<gene>
    <name evidence="2" type="ORF">M409DRAFT_61618</name>
</gene>
<dbReference type="EMBL" id="ML993661">
    <property type="protein sequence ID" value="KAF2158484.1"/>
    <property type="molecule type" value="Genomic_DNA"/>
</dbReference>
<evidence type="ECO:0000313" key="2">
    <source>
        <dbReference type="EMBL" id="KAF2158484.1"/>
    </source>
</evidence>
<organism evidence="2 3">
    <name type="scientific">Zasmidium cellare ATCC 36951</name>
    <dbReference type="NCBI Taxonomy" id="1080233"/>
    <lineage>
        <taxon>Eukaryota</taxon>
        <taxon>Fungi</taxon>
        <taxon>Dikarya</taxon>
        <taxon>Ascomycota</taxon>
        <taxon>Pezizomycotina</taxon>
        <taxon>Dothideomycetes</taxon>
        <taxon>Dothideomycetidae</taxon>
        <taxon>Mycosphaerellales</taxon>
        <taxon>Mycosphaerellaceae</taxon>
        <taxon>Zasmidium</taxon>
    </lineage>
</organism>
<sequence length="119" mass="12660">MRFGKLPPICIAIQALAFAKVSSADQCGSHVVQHTGFTFNITITDWRGSPIGGVSGSHVNAGDTISVASELPYMFEMTPGSSDGAAVSFKYAAWGTTSDDCVTDHYKNDLRHILCGFPC</sequence>
<feature type="chain" id="PRO_5025519973" evidence="1">
    <location>
        <begin position="25"/>
        <end position="119"/>
    </location>
</feature>
<protein>
    <submittedName>
        <fullName evidence="2">Uncharacterized protein</fullName>
    </submittedName>
</protein>